<evidence type="ECO:0000256" key="2">
    <source>
        <dbReference type="ARBA" id="ARBA00023253"/>
    </source>
</evidence>
<organism evidence="5 6">
    <name type="scientific">Erysiphe neolycopersici</name>
    <dbReference type="NCBI Taxonomy" id="212602"/>
    <lineage>
        <taxon>Eukaryota</taxon>
        <taxon>Fungi</taxon>
        <taxon>Dikarya</taxon>
        <taxon>Ascomycota</taxon>
        <taxon>Pezizomycotina</taxon>
        <taxon>Leotiomycetes</taxon>
        <taxon>Erysiphales</taxon>
        <taxon>Erysiphaceae</taxon>
        <taxon>Erysiphe</taxon>
    </lineage>
</organism>
<evidence type="ECO:0000256" key="1">
    <source>
        <dbReference type="ARBA" id="ARBA00022679"/>
    </source>
</evidence>
<sequence length="447" mass="50213">MPASTIPRKYIVLAGLLLITLGFYSTSDESSAKRYIWETYHNGFRSSSSKDDVFKSSPVDSQPIRDICSATNWNQSLIFTCNSNYGGVGNIRNSILNCVRYAIGAGGSLVLPQILEREITDGMGDGHESLVELHGPKLHGLDYMFDVNHFSDSLRKSCPQLILIRTMSDATIGIRRKPLLPETLFPNIPTSGLEHPEEWPQRFNNWLEENLEPASISEKNPFVIDLESSFLHYPTHSDGHAVAHVFGNMLQFRSDVRELATTALGSLVDWYEFPVNISRRGPLKPSFLGAHLETQDPFLEQRHEIDIEYSHFEAQSKAYLDVSSELQLPIIYAASANPKDIENLNRDTESLNVAVTHKEDLLDDNDLIKLRKLTYDQRSLVDYLILTKAEAFVGVGHSPFSWNIALAREQIGAVMDGVLEGDVWKDGMNTLFGVRPDYVESSACMWS</sequence>
<keyword evidence="6" id="KW-1185">Reference proteome</keyword>
<comment type="caution">
    <text evidence="5">The sequence shown here is derived from an EMBL/GenBank/DDBJ whole genome shotgun (WGS) entry which is preliminary data.</text>
</comment>
<gene>
    <name evidence="5" type="ORF">OnM2_042022</name>
</gene>
<reference evidence="5 6" key="1">
    <citation type="journal article" date="2018" name="BMC Genomics">
        <title>Comparative genome analyses reveal sequence features reflecting distinct modes of host-adaptation between dicot and monocot powdery mildew.</title>
        <authorList>
            <person name="Wu Y."/>
            <person name="Ma X."/>
            <person name="Pan Z."/>
            <person name="Kale S.D."/>
            <person name="Song Y."/>
            <person name="King H."/>
            <person name="Zhang Q."/>
            <person name="Presley C."/>
            <person name="Deng X."/>
            <person name="Wei C.I."/>
            <person name="Xiao S."/>
        </authorList>
    </citation>
    <scope>NUCLEOTIDE SEQUENCE [LARGE SCALE GENOMIC DNA]</scope>
    <source>
        <strain evidence="5">UMSG2</strain>
    </source>
</reference>
<name>A0A420HVL0_9PEZI</name>
<keyword evidence="1" id="KW-0808">Transferase</keyword>
<dbReference type="EMBL" id="MCFK01004210">
    <property type="protein sequence ID" value="RKF61457.1"/>
    <property type="molecule type" value="Genomic_DNA"/>
</dbReference>
<dbReference type="InterPro" id="IPR019378">
    <property type="entry name" value="GDP-Fuc_O-FucTrfase"/>
</dbReference>
<dbReference type="OrthoDB" id="20368at2759"/>
<feature type="chain" id="PRO_5019035148" evidence="4">
    <location>
        <begin position="23"/>
        <end position="447"/>
    </location>
</feature>
<evidence type="ECO:0000256" key="4">
    <source>
        <dbReference type="SAM" id="SignalP"/>
    </source>
</evidence>
<keyword evidence="3" id="KW-0119">Carbohydrate metabolism</keyword>
<feature type="signal peptide" evidence="4">
    <location>
        <begin position="1"/>
        <end position="22"/>
    </location>
</feature>
<dbReference type="GO" id="GO:0016740">
    <property type="term" value="F:transferase activity"/>
    <property type="evidence" value="ECO:0007669"/>
    <property type="project" value="UniProtKB-KW"/>
</dbReference>
<keyword evidence="4" id="KW-0732">Signal</keyword>
<keyword evidence="2" id="KW-0294">Fucose metabolism</keyword>
<dbReference type="Gene3D" id="3.40.50.11350">
    <property type="match status" value="1"/>
</dbReference>
<dbReference type="Proteomes" id="UP000286134">
    <property type="component" value="Unassembled WGS sequence"/>
</dbReference>
<evidence type="ECO:0000313" key="6">
    <source>
        <dbReference type="Proteomes" id="UP000286134"/>
    </source>
</evidence>
<evidence type="ECO:0000256" key="3">
    <source>
        <dbReference type="ARBA" id="ARBA00023277"/>
    </source>
</evidence>
<evidence type="ECO:0000313" key="5">
    <source>
        <dbReference type="EMBL" id="RKF61457.1"/>
    </source>
</evidence>
<dbReference type="AlphaFoldDB" id="A0A420HVL0"/>
<dbReference type="Pfam" id="PF10250">
    <property type="entry name" value="O-FucT"/>
    <property type="match status" value="1"/>
</dbReference>
<protein>
    <submittedName>
        <fullName evidence="5">Putative alternative oxidase</fullName>
    </submittedName>
</protein>
<dbReference type="CDD" id="cd11296">
    <property type="entry name" value="O-FucT_like"/>
    <property type="match status" value="1"/>
</dbReference>
<accession>A0A420HVL0</accession>
<proteinExistence type="predicted"/>
<dbReference type="GO" id="GO:0006004">
    <property type="term" value="P:fucose metabolic process"/>
    <property type="evidence" value="ECO:0007669"/>
    <property type="project" value="UniProtKB-KW"/>
</dbReference>